<evidence type="ECO:0000313" key="3">
    <source>
        <dbReference type="Proteomes" id="UP000244060"/>
    </source>
</evidence>
<dbReference type="InterPro" id="IPR045063">
    <property type="entry name" value="Dynamin_N"/>
</dbReference>
<evidence type="ECO:0000259" key="1">
    <source>
        <dbReference type="Pfam" id="PF00350"/>
    </source>
</evidence>
<dbReference type="RefSeq" id="WP_108220671.1">
    <property type="nucleotide sequence ID" value="NZ_CP090022.1"/>
</dbReference>
<dbReference type="AlphaFoldDB" id="A0A2T5KA44"/>
<reference evidence="2 3" key="1">
    <citation type="submission" date="2018-04" db="EMBL/GenBank/DDBJ databases">
        <title>Genomic Encyclopedia of Type Strains, Phase III (KMG-III): the genomes of soil and plant-associated and newly described type strains.</title>
        <authorList>
            <person name="Whitman W."/>
        </authorList>
    </citation>
    <scope>NUCLEOTIDE SEQUENCE [LARGE SCALE GENOMIC DNA]</scope>
    <source>
        <strain evidence="2 3">KA25</strain>
    </source>
</reference>
<gene>
    <name evidence="2" type="ORF">C8J28_105141</name>
</gene>
<dbReference type="InterPro" id="IPR027417">
    <property type="entry name" value="P-loop_NTPase"/>
</dbReference>
<dbReference type="Pfam" id="PF00350">
    <property type="entry name" value="Dynamin_N"/>
    <property type="match status" value="1"/>
</dbReference>
<evidence type="ECO:0000313" key="2">
    <source>
        <dbReference type="EMBL" id="PTR19300.1"/>
    </source>
</evidence>
<dbReference type="EMBL" id="QAOT01000005">
    <property type="protein sequence ID" value="PTR19300.1"/>
    <property type="molecule type" value="Genomic_DNA"/>
</dbReference>
<organism evidence="2 3">
    <name type="scientific">Cereibacter azotoformans</name>
    <dbReference type="NCBI Taxonomy" id="43057"/>
    <lineage>
        <taxon>Bacteria</taxon>
        <taxon>Pseudomonadati</taxon>
        <taxon>Pseudomonadota</taxon>
        <taxon>Alphaproteobacteria</taxon>
        <taxon>Rhodobacterales</taxon>
        <taxon>Paracoccaceae</taxon>
        <taxon>Cereibacter</taxon>
    </lineage>
</organism>
<accession>A0A2T5KA44</accession>
<dbReference type="SUPFAM" id="SSF52540">
    <property type="entry name" value="P-loop containing nucleoside triphosphate hydrolases"/>
    <property type="match status" value="1"/>
</dbReference>
<sequence>MFLGQPLPDLDPAPARSGARPRLRVVVAGEFRSGKSSVINAILRQPVLPMLSRQASRPAFLVRHAWEGAGAVLLHHGSGGTEQAAVLDETTDFGGAGLCEVLVKAPHIEGVELVELPFPCDGQVGDEARALMAGADLLLWVSIASQAWRLSEKAILSQLPPMRERAVIVLSRADKLRCASDWDRIEERVQREAGPHFAAVAFVQAGRETIRAAAADDHAWATSGGQILADLVAERRRRMAPETPSLPADPPHDTHRASRAVAARRQEIEQVAASLAGLVCGGLTGPDGGCLAFGPERHRAAQLAPAIRSYIDGQGALEAAAGAAVEETTLRLGPHLLLVIRPASSGLAFLLLRQDRTNMALAQTALRRIAADGLPEA</sequence>
<keyword evidence="3" id="KW-1185">Reference proteome</keyword>
<feature type="domain" description="Dynamin N-terminal" evidence="1">
    <location>
        <begin position="25"/>
        <end position="158"/>
    </location>
</feature>
<dbReference type="OrthoDB" id="7851046at2"/>
<protein>
    <submittedName>
        <fullName evidence="2">Dynamin family protein</fullName>
    </submittedName>
</protein>
<comment type="caution">
    <text evidence="2">The sequence shown here is derived from an EMBL/GenBank/DDBJ whole genome shotgun (WGS) entry which is preliminary data.</text>
</comment>
<dbReference type="Gene3D" id="3.40.50.300">
    <property type="entry name" value="P-loop containing nucleotide triphosphate hydrolases"/>
    <property type="match status" value="1"/>
</dbReference>
<name>A0A2T5KA44_9RHOB</name>
<proteinExistence type="predicted"/>
<dbReference type="Proteomes" id="UP000244060">
    <property type="component" value="Unassembled WGS sequence"/>
</dbReference>